<organism evidence="2 3">
    <name type="scientific">Rhizobium johnstonii (strain DSM 114642 / LMG 32736 / 3841)</name>
    <name type="common">Rhizobium leguminosarum bv. viciae</name>
    <dbReference type="NCBI Taxonomy" id="216596"/>
    <lineage>
        <taxon>Bacteria</taxon>
        <taxon>Pseudomonadati</taxon>
        <taxon>Pseudomonadota</taxon>
        <taxon>Alphaproteobacteria</taxon>
        <taxon>Hyphomicrobiales</taxon>
        <taxon>Rhizobiaceae</taxon>
        <taxon>Rhizobium/Agrobacterium group</taxon>
        <taxon>Rhizobium</taxon>
        <taxon>Rhizobium johnstonii</taxon>
    </lineage>
</organism>
<gene>
    <name evidence="2" type="ordered locus">pRL120211</name>
</gene>
<dbReference type="HOGENOM" id="CLU_2782111_0_0_5"/>
<dbReference type="AlphaFoldDB" id="Q1M4P8"/>
<dbReference type="KEGG" id="rle:pRL120211"/>
<keyword evidence="3" id="KW-1185">Reference proteome</keyword>
<accession>Q1M4P8</accession>
<name>Q1M4P8_RHIJ3</name>
<evidence type="ECO:0000256" key="1">
    <source>
        <dbReference type="SAM" id="MobiDB-lite"/>
    </source>
</evidence>
<feature type="compositionally biased region" description="Basic residues" evidence="1">
    <location>
        <begin position="25"/>
        <end position="34"/>
    </location>
</feature>
<feature type="region of interest" description="Disordered" evidence="1">
    <location>
        <begin position="23"/>
        <end position="69"/>
    </location>
</feature>
<reference evidence="2 3" key="1">
    <citation type="journal article" date="2006" name="Genome Biol.">
        <title>The genome of Rhizobium leguminosarum has recognizable core and accessory components.</title>
        <authorList>
            <person name="Young J.W."/>
            <person name="Crossman L.C."/>
            <person name="Johnston A.W.B."/>
            <person name="Thomson N.R."/>
            <person name="Ghazoui Z.F."/>
            <person name="Hull K.H."/>
            <person name="Wexler M."/>
            <person name="Curson A.R.J."/>
            <person name="Todd J.D."/>
            <person name="Poole P.S."/>
            <person name="Mauchline T.H."/>
            <person name="East A.K."/>
            <person name="Quail M.A."/>
            <person name="Churcher C."/>
            <person name="Arrowsmith C."/>
            <person name="Cherevach A."/>
            <person name="Chillingworth T."/>
            <person name="Clarke K."/>
            <person name="Cronin A."/>
            <person name="Davis P."/>
            <person name="Fraser A."/>
            <person name="Hance Z."/>
            <person name="Hauser H."/>
            <person name="Jagels K."/>
            <person name="Moule S."/>
            <person name="Mungall K."/>
            <person name="Norbertczak H."/>
            <person name="Rabbinowitsch E."/>
            <person name="Sanders M."/>
            <person name="Simmonds M."/>
            <person name="Whitehead S."/>
            <person name="Parkhill J."/>
        </authorList>
    </citation>
    <scope>NUCLEOTIDE SEQUENCE [LARGE SCALE GENOMIC DNA]</scope>
    <source>
        <strain evidence="3">DSM 114642 / LMG 32736 / 3841</strain>
    </source>
</reference>
<evidence type="ECO:0000313" key="3">
    <source>
        <dbReference type="Proteomes" id="UP000006575"/>
    </source>
</evidence>
<dbReference type="EnsemblBacteria" id="CAK11923">
    <property type="protein sequence ID" value="CAK11923"/>
    <property type="gene ID" value="pRL120211"/>
</dbReference>
<dbReference type="Proteomes" id="UP000006575">
    <property type="component" value="Plasmid pRL12"/>
</dbReference>
<evidence type="ECO:0000313" key="2">
    <source>
        <dbReference type="EMBL" id="CAK11923.1"/>
    </source>
</evidence>
<protein>
    <submittedName>
        <fullName evidence="2">Uncharacterized protein</fullName>
    </submittedName>
</protein>
<dbReference type="EMBL" id="AM236086">
    <property type="protein sequence ID" value="CAK11923.1"/>
    <property type="molecule type" value="Genomic_DNA"/>
</dbReference>
<proteinExistence type="predicted"/>
<feature type="non-terminal residue" evidence="2">
    <location>
        <position position="1"/>
    </location>
</feature>
<geneLocation type="plasmid" evidence="3">
    <name>pRL12</name>
</geneLocation>
<sequence length="69" mass="7686">DSFRLGTIRRVIQLSRVVAIDAKKKQMKPSRAKSKTREKQGPAPGNVVRIMSAGRKPVEVENGSGRRRT</sequence>